<reference evidence="1 2" key="1">
    <citation type="submission" date="2014-02" db="EMBL/GenBank/DDBJ databases">
        <authorList>
            <person name="Sibley D."/>
            <person name="Venepally P."/>
            <person name="Karamycheva S."/>
            <person name="Hadjithomas M."/>
            <person name="Khan A."/>
            <person name="Brunk B."/>
            <person name="Roos D."/>
            <person name="Caler E."/>
            <person name="Lorenzi H."/>
        </authorList>
    </citation>
    <scope>NUCLEOTIDE SEQUENCE [LARGE SCALE GENOMIC DNA]</scope>
    <source>
        <strain evidence="1 2">GAB2-2007-GAL-DOM2</strain>
    </source>
</reference>
<evidence type="ECO:0000313" key="1">
    <source>
        <dbReference type="EMBL" id="KFG29978.1"/>
    </source>
</evidence>
<dbReference type="VEuPathDB" id="ToxoDB:TGDOM2_252090"/>
<dbReference type="Proteomes" id="UP000028837">
    <property type="component" value="Unassembled WGS sequence"/>
</dbReference>
<name>A0A086JCW0_TOXGO</name>
<evidence type="ECO:0000313" key="2">
    <source>
        <dbReference type="Proteomes" id="UP000028837"/>
    </source>
</evidence>
<protein>
    <submittedName>
        <fullName evidence="1">Uncharacterized protein</fullName>
    </submittedName>
</protein>
<dbReference type="EMBL" id="AHZU02001678">
    <property type="protein sequence ID" value="KFG29978.1"/>
    <property type="molecule type" value="Genomic_DNA"/>
</dbReference>
<proteinExistence type="predicted"/>
<sequence>MPGVHPSIQARSPDSGGWPVSCAATRTPLISCSLDKQIMFTRVSWRVRVERSTPTVYQSKCVVDAIGG</sequence>
<organism evidence="1 2">
    <name type="scientific">Toxoplasma gondii GAB2-2007-GAL-DOM2</name>
    <dbReference type="NCBI Taxonomy" id="1130820"/>
    <lineage>
        <taxon>Eukaryota</taxon>
        <taxon>Sar</taxon>
        <taxon>Alveolata</taxon>
        <taxon>Apicomplexa</taxon>
        <taxon>Conoidasida</taxon>
        <taxon>Coccidia</taxon>
        <taxon>Eucoccidiorida</taxon>
        <taxon>Eimeriorina</taxon>
        <taxon>Sarcocystidae</taxon>
        <taxon>Toxoplasma</taxon>
    </lineage>
</organism>
<dbReference type="AlphaFoldDB" id="A0A086JCW0"/>
<gene>
    <name evidence="1" type="ORF">TGDOM2_252090</name>
</gene>
<accession>A0A086JCW0</accession>
<comment type="caution">
    <text evidence="1">The sequence shown here is derived from an EMBL/GenBank/DDBJ whole genome shotgun (WGS) entry which is preliminary data.</text>
</comment>